<sequence>AGRSPVSTRERWTMSLSLSLGAPFRSSAHAGRGSGGRPWCRLAGVSSISCPSSLPLQSLRSGRRRPVATCSLGKGEAQEKRTRPSPACPAVGATSGTGGVPVPLGWSFHGINNHGKSRGHRVVCNAIPLDVESLQWISSICCLVLMLAKGTAIQKSFLAPLFALQAPTSVISWIKGEYGMWTAFLALLVRLFYFIPGELDLPFWTMLLVIVSPHKTMSLRETKTGAIISLVIAGYLLFQHFSRAGSLQKAFDQGSVIPSLAVICIIIVPCLLLF</sequence>
<evidence type="ECO:0000256" key="1">
    <source>
        <dbReference type="ARBA" id="ARBA00004141"/>
    </source>
</evidence>
<dbReference type="PANTHER" id="PTHR33596:SF17">
    <property type="entry name" value="COLD-REGULATED 413 INNER MEMBRANE PROTEIN 1, CHLOROPLASTIC-RELATED"/>
    <property type="match status" value="1"/>
</dbReference>
<evidence type="ECO:0000256" key="2">
    <source>
        <dbReference type="ARBA" id="ARBA00005852"/>
    </source>
</evidence>
<dbReference type="InterPro" id="IPR008892">
    <property type="entry name" value="COR413"/>
</dbReference>
<feature type="transmembrane region" description="Helical" evidence="7">
    <location>
        <begin position="254"/>
        <end position="273"/>
    </location>
</feature>
<name>A0A1D1Y6I7_9ARAE</name>
<keyword evidence="3 7" id="KW-0812">Transmembrane</keyword>
<evidence type="ECO:0000256" key="4">
    <source>
        <dbReference type="ARBA" id="ARBA00022989"/>
    </source>
</evidence>
<gene>
    <name evidence="8" type="primary">dcd_6</name>
    <name evidence="8" type="ORF">g.38699</name>
</gene>
<evidence type="ECO:0000313" key="8">
    <source>
        <dbReference type="EMBL" id="JAT50251.1"/>
    </source>
</evidence>
<dbReference type="GO" id="GO:0016020">
    <property type="term" value="C:membrane"/>
    <property type="evidence" value="ECO:0007669"/>
    <property type="project" value="UniProtKB-SubCell"/>
</dbReference>
<keyword evidence="5 7" id="KW-0472">Membrane</keyword>
<evidence type="ECO:0000256" key="7">
    <source>
        <dbReference type="SAM" id="Phobius"/>
    </source>
</evidence>
<reference evidence="8" key="1">
    <citation type="submission" date="2015-07" db="EMBL/GenBank/DDBJ databases">
        <title>Transcriptome Assembly of Anthurium amnicola.</title>
        <authorList>
            <person name="Suzuki J."/>
        </authorList>
    </citation>
    <scope>NUCLEOTIDE SEQUENCE</scope>
</reference>
<comment type="similarity">
    <text evidence="2">Belongs to the Cold-regulated 413 protein family.</text>
</comment>
<feature type="region of interest" description="Disordered" evidence="6">
    <location>
        <begin position="72"/>
        <end position="94"/>
    </location>
</feature>
<feature type="non-terminal residue" evidence="8">
    <location>
        <position position="1"/>
    </location>
</feature>
<accession>A0A1D1Y6I7</accession>
<organism evidence="8">
    <name type="scientific">Anthurium amnicola</name>
    <dbReference type="NCBI Taxonomy" id="1678845"/>
    <lineage>
        <taxon>Eukaryota</taxon>
        <taxon>Viridiplantae</taxon>
        <taxon>Streptophyta</taxon>
        <taxon>Embryophyta</taxon>
        <taxon>Tracheophyta</taxon>
        <taxon>Spermatophyta</taxon>
        <taxon>Magnoliopsida</taxon>
        <taxon>Liliopsida</taxon>
        <taxon>Araceae</taxon>
        <taxon>Pothoideae</taxon>
        <taxon>Potheae</taxon>
        <taxon>Anthurium</taxon>
    </lineage>
</organism>
<proteinExistence type="inferred from homology"/>
<dbReference type="AlphaFoldDB" id="A0A1D1Y6I7"/>
<dbReference type="EMBL" id="GDJX01017685">
    <property type="protein sequence ID" value="JAT50251.1"/>
    <property type="molecule type" value="Transcribed_RNA"/>
</dbReference>
<keyword evidence="4 7" id="KW-1133">Transmembrane helix</keyword>
<protein>
    <submittedName>
        <fullName evidence="8">Deoxycytidine triphosphate deaminase</fullName>
    </submittedName>
</protein>
<dbReference type="PANTHER" id="PTHR33596">
    <property type="entry name" value="COLD-REGULATED 413 PLASMA MEMBRANE PROTEIN 2"/>
    <property type="match status" value="1"/>
</dbReference>
<comment type="subcellular location">
    <subcellularLocation>
        <location evidence="1">Membrane</location>
        <topology evidence="1">Multi-pass membrane protein</topology>
    </subcellularLocation>
</comment>
<evidence type="ECO:0000256" key="3">
    <source>
        <dbReference type="ARBA" id="ARBA00022692"/>
    </source>
</evidence>
<feature type="transmembrane region" description="Helical" evidence="7">
    <location>
        <begin position="224"/>
        <end position="242"/>
    </location>
</feature>
<evidence type="ECO:0000256" key="5">
    <source>
        <dbReference type="ARBA" id="ARBA00023136"/>
    </source>
</evidence>
<dbReference type="Pfam" id="PF05562">
    <property type="entry name" value="WCOR413"/>
    <property type="match status" value="1"/>
</dbReference>
<evidence type="ECO:0000256" key="6">
    <source>
        <dbReference type="SAM" id="MobiDB-lite"/>
    </source>
</evidence>